<name>A0A848RIX2_9ACTO</name>
<evidence type="ECO:0000313" key="3">
    <source>
        <dbReference type="Proteomes" id="UP000582487"/>
    </source>
</evidence>
<dbReference type="InterPro" id="IPR001584">
    <property type="entry name" value="Integrase_cat-core"/>
</dbReference>
<sequence length="59" mass="7103">MKIEYYYRHAFRTREEVYEGVSGWIEGVYNRKRLHSSIGMMPPVEYELKMSQTAWKQAA</sequence>
<dbReference type="EMBL" id="JABCUV010000002">
    <property type="protein sequence ID" value="NMW92712.1"/>
    <property type="molecule type" value="Genomic_DNA"/>
</dbReference>
<dbReference type="InterPro" id="IPR012337">
    <property type="entry name" value="RNaseH-like_sf"/>
</dbReference>
<dbReference type="Proteomes" id="UP000582487">
    <property type="component" value="Unassembled WGS sequence"/>
</dbReference>
<dbReference type="SUPFAM" id="SSF53098">
    <property type="entry name" value="Ribonuclease H-like"/>
    <property type="match status" value="1"/>
</dbReference>
<evidence type="ECO:0000313" key="2">
    <source>
        <dbReference type="EMBL" id="NMW92712.1"/>
    </source>
</evidence>
<feature type="domain" description="Integrase catalytic" evidence="1">
    <location>
        <begin position="1"/>
        <end position="43"/>
    </location>
</feature>
<comment type="caution">
    <text evidence="2">The sequence shown here is derived from an EMBL/GenBank/DDBJ whole genome shotgun (WGS) entry which is preliminary data.</text>
</comment>
<proteinExistence type="predicted"/>
<protein>
    <submittedName>
        <fullName evidence="2">IS3 family transposase</fullName>
    </submittedName>
</protein>
<organism evidence="2 3">
    <name type="scientific">Mobiluncus mulieris</name>
    <dbReference type="NCBI Taxonomy" id="2052"/>
    <lineage>
        <taxon>Bacteria</taxon>
        <taxon>Bacillati</taxon>
        <taxon>Actinomycetota</taxon>
        <taxon>Actinomycetes</taxon>
        <taxon>Actinomycetales</taxon>
        <taxon>Actinomycetaceae</taxon>
        <taxon>Mobiluncus</taxon>
    </lineage>
</organism>
<gene>
    <name evidence="2" type="ORF">HHJ74_03150</name>
</gene>
<dbReference type="AlphaFoldDB" id="A0A848RIX2"/>
<evidence type="ECO:0000259" key="1">
    <source>
        <dbReference type="Pfam" id="PF13683"/>
    </source>
</evidence>
<dbReference type="Pfam" id="PF13683">
    <property type="entry name" value="rve_3"/>
    <property type="match status" value="1"/>
</dbReference>
<dbReference type="GO" id="GO:0015074">
    <property type="term" value="P:DNA integration"/>
    <property type="evidence" value="ECO:0007669"/>
    <property type="project" value="InterPro"/>
</dbReference>
<accession>A0A848RIX2</accession>
<reference evidence="2 3" key="1">
    <citation type="submission" date="2020-04" db="EMBL/GenBank/DDBJ databases">
        <title>Antimicrobial susceptibility and clonality of vaginal-derived multi-drug resistant Mobiluncus isolates in China.</title>
        <authorList>
            <person name="Zhang X."/>
        </authorList>
    </citation>
    <scope>NUCLEOTIDE SEQUENCE [LARGE SCALE GENOMIC DNA]</scope>
    <source>
        <strain evidence="2 3">7</strain>
    </source>
</reference>